<dbReference type="PROSITE" id="PS50156">
    <property type="entry name" value="SSD"/>
    <property type="match status" value="1"/>
</dbReference>
<sequence length="285" mass="32760">MLRENHIDEMFQINQIMTDVLYDTKSSDLPICHPFCDINKPISIFWDQFKKNGNDTDYDKDAIFSFPVSTIFGQEFFLGLNLFNRVFSNRSTIIHAGTIMFWHLANADNPHKFKTLQNVTTTLFEMSRRRNVTKWINFNIFGDEIANREMIRGAYQATKLMIVGFLLLICFVFLVVWRKMEFNLLPPIVFATIFSPFLAAISSFGIISWLQLPIYSMMCITPFLILGIGVDDAFIMIQSWTSLKAKTSRKERLAQVFIEIGPSISITSITNLIAFGIGYLTPTPQ</sequence>
<evidence type="ECO:0000313" key="9">
    <source>
        <dbReference type="EMBL" id="VDM07795.1"/>
    </source>
</evidence>
<proteinExistence type="inferred from homology"/>
<name>A0A3P7FEA3_WUCBA</name>
<keyword evidence="5 7" id="KW-0472">Membrane</keyword>
<dbReference type="InParanoid" id="A0A3P7FEA3"/>
<dbReference type="OrthoDB" id="6510177at2759"/>
<feature type="transmembrane region" description="Helical" evidence="7">
    <location>
        <begin position="214"/>
        <end position="235"/>
    </location>
</feature>
<dbReference type="GO" id="GO:0018996">
    <property type="term" value="P:molting cycle, collagen and cuticulin-based cuticle"/>
    <property type="evidence" value="ECO:0007669"/>
    <property type="project" value="TreeGrafter"/>
</dbReference>
<evidence type="ECO:0000313" key="10">
    <source>
        <dbReference type="Proteomes" id="UP000270924"/>
    </source>
</evidence>
<keyword evidence="3 7" id="KW-0812">Transmembrane</keyword>
<reference evidence="9 10" key="1">
    <citation type="submission" date="2018-11" db="EMBL/GenBank/DDBJ databases">
        <authorList>
            <consortium name="Pathogen Informatics"/>
        </authorList>
    </citation>
    <scope>NUCLEOTIDE SEQUENCE [LARGE SCALE GENOMIC DNA]</scope>
</reference>
<dbReference type="Gene3D" id="1.20.1640.10">
    <property type="entry name" value="Multidrug efflux transporter AcrB transmembrane domain"/>
    <property type="match status" value="1"/>
</dbReference>
<evidence type="ECO:0000256" key="5">
    <source>
        <dbReference type="ARBA" id="ARBA00023136"/>
    </source>
</evidence>
<dbReference type="GO" id="GO:0006897">
    <property type="term" value="P:endocytosis"/>
    <property type="evidence" value="ECO:0007669"/>
    <property type="project" value="TreeGrafter"/>
</dbReference>
<dbReference type="InterPro" id="IPR000731">
    <property type="entry name" value="SSD"/>
</dbReference>
<keyword evidence="4 7" id="KW-1133">Transmembrane helix</keyword>
<protein>
    <recommendedName>
        <fullName evidence="8">SSD domain-containing protein</fullName>
    </recommendedName>
</protein>
<dbReference type="PANTHER" id="PTHR10796">
    <property type="entry name" value="PATCHED-RELATED"/>
    <property type="match status" value="1"/>
</dbReference>
<dbReference type="OMA" id="ENHIDEM"/>
<comment type="similarity">
    <text evidence="2">Belongs to the patched family.</text>
</comment>
<dbReference type="SUPFAM" id="SSF82866">
    <property type="entry name" value="Multidrug efflux transporter AcrB transmembrane domain"/>
    <property type="match status" value="1"/>
</dbReference>
<evidence type="ECO:0000256" key="1">
    <source>
        <dbReference type="ARBA" id="ARBA00004141"/>
    </source>
</evidence>
<feature type="domain" description="SSD" evidence="8">
    <location>
        <begin position="157"/>
        <end position="285"/>
    </location>
</feature>
<feature type="transmembrane region" description="Helical" evidence="7">
    <location>
        <begin position="184"/>
        <end position="208"/>
    </location>
</feature>
<evidence type="ECO:0000256" key="6">
    <source>
        <dbReference type="ARBA" id="ARBA00023180"/>
    </source>
</evidence>
<gene>
    <name evidence="9" type="ORF">WBA_LOCUS1181</name>
</gene>
<dbReference type="Proteomes" id="UP000270924">
    <property type="component" value="Unassembled WGS sequence"/>
</dbReference>
<organism evidence="9 10">
    <name type="scientific">Wuchereria bancrofti</name>
    <dbReference type="NCBI Taxonomy" id="6293"/>
    <lineage>
        <taxon>Eukaryota</taxon>
        <taxon>Metazoa</taxon>
        <taxon>Ecdysozoa</taxon>
        <taxon>Nematoda</taxon>
        <taxon>Chromadorea</taxon>
        <taxon>Rhabditida</taxon>
        <taxon>Spirurina</taxon>
        <taxon>Spiruromorpha</taxon>
        <taxon>Filarioidea</taxon>
        <taxon>Onchocercidae</taxon>
        <taxon>Wuchereria</taxon>
    </lineage>
</organism>
<feature type="transmembrane region" description="Helical" evidence="7">
    <location>
        <begin position="256"/>
        <end position="280"/>
    </location>
</feature>
<dbReference type="EMBL" id="UYWW01000224">
    <property type="protein sequence ID" value="VDM07795.1"/>
    <property type="molecule type" value="Genomic_DNA"/>
</dbReference>
<evidence type="ECO:0000256" key="3">
    <source>
        <dbReference type="ARBA" id="ARBA00022692"/>
    </source>
</evidence>
<dbReference type="Pfam" id="PF02460">
    <property type="entry name" value="Patched"/>
    <property type="match status" value="1"/>
</dbReference>
<dbReference type="AlphaFoldDB" id="A0A3P7FEA3"/>
<comment type="subcellular location">
    <subcellularLocation>
        <location evidence="1">Membrane</location>
        <topology evidence="1">Multi-pass membrane protein</topology>
    </subcellularLocation>
</comment>
<accession>A0A3P7FEA3</accession>
<dbReference type="InterPro" id="IPR003392">
    <property type="entry name" value="PTHD_SSD"/>
</dbReference>
<evidence type="ECO:0000256" key="4">
    <source>
        <dbReference type="ARBA" id="ARBA00022989"/>
    </source>
</evidence>
<evidence type="ECO:0000259" key="8">
    <source>
        <dbReference type="PROSITE" id="PS50156"/>
    </source>
</evidence>
<dbReference type="InterPro" id="IPR051697">
    <property type="entry name" value="Patched_domain-protein"/>
</dbReference>
<evidence type="ECO:0000256" key="7">
    <source>
        <dbReference type="SAM" id="Phobius"/>
    </source>
</evidence>
<feature type="non-terminal residue" evidence="9">
    <location>
        <position position="285"/>
    </location>
</feature>
<dbReference type="PANTHER" id="PTHR10796:SF108">
    <property type="entry name" value="SSD DOMAIN-CONTAINING PROTEIN"/>
    <property type="match status" value="1"/>
</dbReference>
<keyword evidence="10" id="KW-1185">Reference proteome</keyword>
<dbReference type="GO" id="GO:0030659">
    <property type="term" value="C:cytoplasmic vesicle membrane"/>
    <property type="evidence" value="ECO:0007669"/>
    <property type="project" value="TreeGrafter"/>
</dbReference>
<feature type="transmembrane region" description="Helical" evidence="7">
    <location>
        <begin position="160"/>
        <end position="177"/>
    </location>
</feature>
<keyword evidence="6" id="KW-0325">Glycoprotein</keyword>
<dbReference type="GO" id="GO:0005886">
    <property type="term" value="C:plasma membrane"/>
    <property type="evidence" value="ECO:0007669"/>
    <property type="project" value="TreeGrafter"/>
</dbReference>
<evidence type="ECO:0000256" key="2">
    <source>
        <dbReference type="ARBA" id="ARBA00005585"/>
    </source>
</evidence>